<comment type="caution">
    <text evidence="2">The sequence shown here is derived from an EMBL/GenBank/DDBJ whole genome shotgun (WGS) entry which is preliminary data.</text>
</comment>
<accession>A0ABQ2K1V6</accession>
<sequence length="185" mass="20249">MKLYVAEIGGMCNGSLFESHEVHALVAPDDKALVALCEERFGAGMQAAHLDGWIALELEPLGERAREPGEAFFAVELGRNSSAFVREQHDYRFLAARDWKDAAQIARKQAPGWHVDAVIDLDALALERGYALRRDLSGDVPEPQAQSCYVPGNVEPDKSAKDQAIFSSRPSMVQVAKPTALSEMP</sequence>
<dbReference type="Gene3D" id="3.10.20.10">
    <property type="match status" value="2"/>
</dbReference>
<reference evidence="3" key="1">
    <citation type="journal article" date="2019" name="Int. J. Syst. Evol. Microbiol.">
        <title>The Global Catalogue of Microorganisms (GCM) 10K type strain sequencing project: providing services to taxonomists for standard genome sequencing and annotation.</title>
        <authorList>
            <consortium name="The Broad Institute Genomics Platform"/>
            <consortium name="The Broad Institute Genome Sequencing Center for Infectious Disease"/>
            <person name="Wu L."/>
            <person name="Ma J."/>
        </authorList>
    </citation>
    <scope>NUCLEOTIDE SEQUENCE [LARGE SCALE GENOMIC DNA]</scope>
    <source>
        <strain evidence="3">CGMCC 1.6784</strain>
    </source>
</reference>
<proteinExistence type="predicted"/>
<evidence type="ECO:0008006" key="4">
    <source>
        <dbReference type="Google" id="ProtNLM"/>
    </source>
</evidence>
<dbReference type="RefSeq" id="WP_188823777.1">
    <property type="nucleotide sequence ID" value="NZ_BMLK01000049.1"/>
</dbReference>
<dbReference type="EMBL" id="BMLK01000049">
    <property type="protein sequence ID" value="GGN62551.1"/>
    <property type="molecule type" value="Genomic_DNA"/>
</dbReference>
<protein>
    <recommendedName>
        <fullName evidence="4">DUF1543 domain-containing protein</fullName>
    </recommendedName>
</protein>
<name>A0ABQ2K1V6_9SPHN</name>
<evidence type="ECO:0000256" key="1">
    <source>
        <dbReference type="SAM" id="MobiDB-lite"/>
    </source>
</evidence>
<keyword evidence="3" id="KW-1185">Reference proteome</keyword>
<organism evidence="2 3">
    <name type="scientific">Novosphingobium indicum</name>
    <dbReference type="NCBI Taxonomy" id="462949"/>
    <lineage>
        <taxon>Bacteria</taxon>
        <taxon>Pseudomonadati</taxon>
        <taxon>Pseudomonadota</taxon>
        <taxon>Alphaproteobacteria</taxon>
        <taxon>Sphingomonadales</taxon>
        <taxon>Sphingomonadaceae</taxon>
        <taxon>Novosphingobium</taxon>
    </lineage>
</organism>
<evidence type="ECO:0000313" key="3">
    <source>
        <dbReference type="Proteomes" id="UP000605099"/>
    </source>
</evidence>
<dbReference type="Proteomes" id="UP000605099">
    <property type="component" value="Unassembled WGS sequence"/>
</dbReference>
<evidence type="ECO:0000313" key="2">
    <source>
        <dbReference type="EMBL" id="GGN62551.1"/>
    </source>
</evidence>
<gene>
    <name evidence="2" type="ORF">GCM10011349_46340</name>
</gene>
<feature type="region of interest" description="Disordered" evidence="1">
    <location>
        <begin position="137"/>
        <end position="171"/>
    </location>
</feature>